<accession>A0AA92IED5</accession>
<evidence type="ECO:0000313" key="3">
    <source>
        <dbReference type="EMBL" id="QCX49698.1"/>
    </source>
</evidence>
<dbReference type="AlphaFoldDB" id="A0AA92IED5"/>
<evidence type="ECO:0000256" key="1">
    <source>
        <dbReference type="SAM" id="Coils"/>
    </source>
</evidence>
<evidence type="ECO:0000256" key="2">
    <source>
        <dbReference type="SAM" id="MobiDB-lite"/>
    </source>
</evidence>
<reference evidence="3 4" key="1">
    <citation type="submission" date="2019-04" db="EMBL/GenBank/DDBJ databases">
        <title>Complete Genome of UW386 and Higher Quality Genome of UW700.</title>
        <authorList>
            <person name="Jacobs J."/>
            <person name="Perez A."/>
            <person name="Steidl O."/>
            <person name="Allen C."/>
        </authorList>
    </citation>
    <scope>NUCLEOTIDE SEQUENCE [LARGE SCALE GENOMIC DNA]</scope>
    <source>
        <strain evidence="3 4">UW386</strain>
    </source>
</reference>
<protein>
    <submittedName>
        <fullName evidence="3">DUF3987 domain-containing protein</fullName>
    </submittedName>
</protein>
<feature type="region of interest" description="Disordered" evidence="2">
    <location>
        <begin position="1"/>
        <end position="26"/>
    </location>
</feature>
<dbReference type="InterPro" id="IPR025048">
    <property type="entry name" value="DUF3987"/>
</dbReference>
<keyword evidence="1" id="KW-0175">Coiled coil</keyword>
<feature type="coiled-coil region" evidence="1">
    <location>
        <begin position="137"/>
        <end position="168"/>
    </location>
</feature>
<dbReference type="Pfam" id="PF13148">
    <property type="entry name" value="DUF3987"/>
    <property type="match status" value="1"/>
</dbReference>
<sequence length="530" mass="60544">MTNSLSWRWESRHSQSSHVQPEQVEDEGTFGLPLRLAKFNRDDISTILPKNARALHDEIHAVSNAVPELITTVMISTTSVATQCLFDVEYFDMIRCPTSISAIYVSGSGSRKSRVNDELTQAHCDFQILESEGSSDLHEAEADKIILKAKIKDALKEIRENIHDSEKLLEARNRFIDLSRSEQSTAKNAANIMHRDVSYAALARSIESQSACTSWINPDATTILPQLGRMMPQFCLLWDGAAIQRERMTTESVFQSEPRMAVSWGMQTKRFKAYVKEHGADFIDVGMGARTLIAMCKPIPPHKNPRRVKVVREARDRHNANISRIFERYAKMLRSGNIKRTALTLADSAEEQFRTTLAWIEDNRAEGGYLSNIPEFANRMPENILRIASNLHVIEQREGNVIQRDILLSAIRLTIFFTEQHIALFGDINTPLEETYARAVLDYLRREFKRYQVRETPWTEWIVTVRQIQQYVGNAEIRSKRDYVVDALYALAHEGIVRLIFAPGEKVVSVQLLYSYFGTHHTDAKSPDHH</sequence>
<dbReference type="EMBL" id="CP039339">
    <property type="protein sequence ID" value="QCX49698.1"/>
    <property type="molecule type" value="Genomic_DNA"/>
</dbReference>
<dbReference type="Proteomes" id="UP000310553">
    <property type="component" value="Chromosome"/>
</dbReference>
<organism evidence="3 4">
    <name type="scientific">Ralstonia solanacearum</name>
    <name type="common">Pseudomonas solanacearum</name>
    <dbReference type="NCBI Taxonomy" id="305"/>
    <lineage>
        <taxon>Bacteria</taxon>
        <taxon>Pseudomonadati</taxon>
        <taxon>Pseudomonadota</taxon>
        <taxon>Betaproteobacteria</taxon>
        <taxon>Burkholderiales</taxon>
        <taxon>Burkholderiaceae</taxon>
        <taxon>Ralstonia</taxon>
        <taxon>Ralstonia solanacearum species complex</taxon>
    </lineage>
</organism>
<proteinExistence type="predicted"/>
<name>A0AA92IED5_RALSL</name>
<gene>
    <name evidence="3" type="ORF">E7Z57_11710</name>
</gene>
<evidence type="ECO:0000313" key="4">
    <source>
        <dbReference type="Proteomes" id="UP000310553"/>
    </source>
</evidence>